<dbReference type="Proteomes" id="UP001195903">
    <property type="component" value="Unassembled WGS sequence"/>
</dbReference>
<dbReference type="PROSITE" id="PS51707">
    <property type="entry name" value="CYTH"/>
    <property type="match status" value="1"/>
</dbReference>
<comment type="caution">
    <text evidence="2">The sequence shown here is derived from an EMBL/GenBank/DDBJ whole genome shotgun (WGS) entry which is preliminary data.</text>
</comment>
<dbReference type="EMBL" id="JAHEPS010000002">
    <property type="protein sequence ID" value="MBT1444551.1"/>
    <property type="molecule type" value="Genomic_DNA"/>
</dbReference>
<name>A0ABS5V411_9GAMM</name>
<organism evidence="2 3">
    <name type="scientific">Shewanella jiangmenensis</name>
    <dbReference type="NCBI Taxonomy" id="2837387"/>
    <lineage>
        <taxon>Bacteria</taxon>
        <taxon>Pseudomonadati</taxon>
        <taxon>Pseudomonadota</taxon>
        <taxon>Gammaproteobacteria</taxon>
        <taxon>Alteromonadales</taxon>
        <taxon>Shewanellaceae</taxon>
        <taxon>Shewanella</taxon>
    </lineage>
</organism>
<evidence type="ECO:0000259" key="1">
    <source>
        <dbReference type="PROSITE" id="PS51707"/>
    </source>
</evidence>
<proteinExistence type="predicted"/>
<dbReference type="SUPFAM" id="SSF55154">
    <property type="entry name" value="CYTH-like phosphatases"/>
    <property type="match status" value="1"/>
</dbReference>
<evidence type="ECO:0000313" key="2">
    <source>
        <dbReference type="EMBL" id="MBT1444551.1"/>
    </source>
</evidence>
<dbReference type="InterPro" id="IPR039013">
    <property type="entry name" value="YgiF"/>
</dbReference>
<dbReference type="RefSeq" id="WP_214506726.1">
    <property type="nucleotide sequence ID" value="NZ_JAHEPS010000002.1"/>
</dbReference>
<gene>
    <name evidence="2" type="ORF">KJI95_08410</name>
</gene>
<dbReference type="CDD" id="cd07756">
    <property type="entry name" value="CYTH-like_Pase_CHAD"/>
    <property type="match status" value="1"/>
</dbReference>
<dbReference type="InterPro" id="IPR033469">
    <property type="entry name" value="CYTH-like_dom_sf"/>
</dbReference>
<dbReference type="Pfam" id="PF01928">
    <property type="entry name" value="CYTH"/>
    <property type="match status" value="1"/>
</dbReference>
<sequence length="526" mass="57396">MDAEIELKLFFLPENKNNLINEINHLFSGDFQSDVVLSNGYFDTEDLQLRHWDMGLRVRGRNGEREQTIKTAGKVVGGIHSRPEYNVAIDADTPELSLFPAAIWPEGADLGATQARLGCVFHTDFRRLTWHVTEGESRIEIALDEGTISSGNKSEPLCELEFELLSGVPADLLSLADKLVAKVPMRLGKASKAQRGYRLAGLGGKRALEVLEGVPLAGVSDAGAGFALIIETALERWQLLEDLLAQSSGDPLGAAPLWARLRTAVMLLDAACRQFGVMTDTLAAGFSEILAQLDFIDEAQALALIAENRDELLGRRPDSKRWQDDAAHRLKSDDLLARLERLWRLPAYGQVQLAMVSLLFKKPQAEGQIATSASSSMAAPTMAASTMPASTIATIAAQRLQQCLDELVAIERAAASNSTIELSAELLSPALRDAGAELESMRLADITFGELYEPAARRHYRAAWQDAKQRFDVLGAYQLLGKLAGPDAEMHDWLDDKGVTLNFGARQSLAALLALKPYWHLSAIGT</sequence>
<dbReference type="PANTHER" id="PTHR39569">
    <property type="entry name" value="INORGANIC TRIPHOSPHATASE"/>
    <property type="match status" value="1"/>
</dbReference>
<dbReference type="SMART" id="SM01118">
    <property type="entry name" value="CYTH"/>
    <property type="match status" value="1"/>
</dbReference>
<keyword evidence="3" id="KW-1185">Reference proteome</keyword>
<dbReference type="Gene3D" id="2.40.320.10">
    <property type="entry name" value="Hypothetical Protein Pfu-838710-001"/>
    <property type="match status" value="1"/>
</dbReference>
<accession>A0ABS5V411</accession>
<evidence type="ECO:0000313" key="3">
    <source>
        <dbReference type="Proteomes" id="UP001195903"/>
    </source>
</evidence>
<protein>
    <submittedName>
        <fullName evidence="2">CYTH domain-containing protein</fullName>
    </submittedName>
</protein>
<dbReference type="PANTHER" id="PTHR39569:SF1">
    <property type="entry name" value="INORGANIC TRIPHOSPHATASE"/>
    <property type="match status" value="1"/>
</dbReference>
<dbReference type="InterPro" id="IPR023577">
    <property type="entry name" value="CYTH_domain"/>
</dbReference>
<feature type="domain" description="CYTH" evidence="1">
    <location>
        <begin position="2"/>
        <end position="203"/>
    </location>
</feature>
<reference evidence="2 3" key="1">
    <citation type="submission" date="2021-05" db="EMBL/GenBank/DDBJ databases">
        <title>Shewanella sp. JM162201.</title>
        <authorList>
            <person name="Xu S."/>
            <person name="Li A."/>
        </authorList>
    </citation>
    <scope>NUCLEOTIDE SEQUENCE [LARGE SCALE GENOMIC DNA]</scope>
    <source>
        <strain evidence="2 3">JM162201</strain>
    </source>
</reference>